<evidence type="ECO:0000313" key="2">
    <source>
        <dbReference type="Proteomes" id="UP000004662"/>
    </source>
</evidence>
<protein>
    <submittedName>
        <fullName evidence="1">Uncharacterized protein</fullName>
    </submittedName>
</protein>
<dbReference type="EMBL" id="CM001368">
    <property type="protein sequence ID" value="EHJ49544.1"/>
    <property type="molecule type" value="Genomic_DNA"/>
</dbReference>
<dbReference type="HOGENOM" id="CLU_2972083_0_0_7"/>
<dbReference type="AlphaFoldDB" id="G7QC98"/>
<evidence type="ECO:0000313" key="1">
    <source>
        <dbReference type="EMBL" id="EHJ49544.1"/>
    </source>
</evidence>
<dbReference type="RefSeq" id="WP_009182868.1">
    <property type="nucleotide sequence ID" value="NZ_CM001368.1"/>
</dbReference>
<dbReference type="Proteomes" id="UP000004662">
    <property type="component" value="Chromosome"/>
</dbReference>
<sequence length="58" mass="6522">MTTHPTTCPYAPAGPGLHAHCREAILCDSIPCLSCRRGTEILNEQQRRMADQMARRVR</sequence>
<accession>G7QC98</accession>
<proteinExistence type="predicted"/>
<gene>
    <name evidence="1" type="ORF">DFW101_3548</name>
</gene>
<keyword evidence="2" id="KW-1185">Reference proteome</keyword>
<dbReference type="STRING" id="694327.DFW101_3548"/>
<reference evidence="2" key="1">
    <citation type="journal article" date="2015" name="Genome Announc.">
        <title>High-Quality Draft Genome Sequence of Desulfovibrio carbinoliphilus FW-101-2B, an Organic Acid-Oxidizing Sulfate-Reducing Bacterium Isolated from Uranium(VI)-Contaminated Groundwater.</title>
        <authorList>
            <person name="Ramsay B.D."/>
            <person name="Hwang C."/>
            <person name="Woo H.L."/>
            <person name="Carroll S.L."/>
            <person name="Lucas S."/>
            <person name="Han J."/>
            <person name="Lapidus A.L."/>
            <person name="Cheng J.F."/>
            <person name="Goodwin L.A."/>
            <person name="Pitluck S."/>
            <person name="Peters L."/>
            <person name="Chertkov O."/>
            <person name="Held B."/>
            <person name="Detter J.C."/>
            <person name="Han C.S."/>
            <person name="Tapia R."/>
            <person name="Land M.L."/>
            <person name="Hauser L.J."/>
            <person name="Kyrpides N.C."/>
            <person name="Ivanova N.N."/>
            <person name="Mikhailova N."/>
            <person name="Pagani I."/>
            <person name="Woyke T."/>
            <person name="Arkin A.P."/>
            <person name="Dehal P."/>
            <person name="Chivian D."/>
            <person name="Criddle C.S."/>
            <person name="Wu W."/>
            <person name="Chakraborty R."/>
            <person name="Hazen T.C."/>
            <person name="Fields M.W."/>
        </authorList>
    </citation>
    <scope>NUCLEOTIDE SEQUENCE [LARGE SCALE GENOMIC DNA]</scope>
    <source>
        <strain evidence="2">FW-101-2B</strain>
    </source>
</reference>
<organism evidence="1 2">
    <name type="scientific">Solidesulfovibrio carbinoliphilus subsp. oakridgensis</name>
    <dbReference type="NCBI Taxonomy" id="694327"/>
    <lineage>
        <taxon>Bacteria</taxon>
        <taxon>Pseudomonadati</taxon>
        <taxon>Thermodesulfobacteriota</taxon>
        <taxon>Desulfovibrionia</taxon>
        <taxon>Desulfovibrionales</taxon>
        <taxon>Desulfovibrionaceae</taxon>
        <taxon>Solidesulfovibrio</taxon>
    </lineage>
</organism>
<name>G7QC98_9BACT</name>